<protein>
    <recommendedName>
        <fullName evidence="2 6">Adenine deaminase</fullName>
        <shortName evidence="6">Adenase</shortName>
        <shortName evidence="6">Adenine aminase</shortName>
        <ecNumber evidence="2 6">3.5.4.2</ecNumber>
    </recommendedName>
</protein>
<dbReference type="Pfam" id="PF01979">
    <property type="entry name" value="Amidohydro_1"/>
    <property type="match status" value="1"/>
</dbReference>
<organism evidence="9 10">
    <name type="scientific">Anaerotruncus massiliensis</name>
    <name type="common">ex Liu et al. 2021</name>
    <dbReference type="NCBI Taxonomy" id="2321404"/>
    <lineage>
        <taxon>Bacteria</taxon>
        <taxon>Bacillati</taxon>
        <taxon>Bacillota</taxon>
        <taxon>Clostridia</taxon>
        <taxon>Eubacteriales</taxon>
        <taxon>Oscillospiraceae</taxon>
        <taxon>Anaerotruncus</taxon>
    </lineage>
</organism>
<keyword evidence="10" id="KW-1185">Reference proteome</keyword>
<dbReference type="EMBL" id="RCHT01000042">
    <property type="protein sequence ID" value="RLL07732.1"/>
    <property type="molecule type" value="Genomic_DNA"/>
</dbReference>
<comment type="catalytic activity">
    <reaction evidence="5 6">
        <text>adenine + H2O + H(+) = hypoxanthine + NH4(+)</text>
        <dbReference type="Rhea" id="RHEA:23688"/>
        <dbReference type="ChEBI" id="CHEBI:15377"/>
        <dbReference type="ChEBI" id="CHEBI:15378"/>
        <dbReference type="ChEBI" id="CHEBI:16708"/>
        <dbReference type="ChEBI" id="CHEBI:17368"/>
        <dbReference type="ChEBI" id="CHEBI:28938"/>
        <dbReference type="EC" id="3.5.4.2"/>
    </reaction>
</comment>
<accession>A0A498CSA0</accession>
<feature type="domain" description="Amidohydrolase-related" evidence="7">
    <location>
        <begin position="64"/>
        <end position="345"/>
    </location>
</feature>
<dbReference type="EC" id="3.5.4.2" evidence="2 6"/>
<dbReference type="PANTHER" id="PTHR11113:SF2">
    <property type="entry name" value="ADENINE DEAMINASE"/>
    <property type="match status" value="1"/>
</dbReference>
<evidence type="ECO:0000256" key="3">
    <source>
        <dbReference type="ARBA" id="ARBA00022801"/>
    </source>
</evidence>
<dbReference type="Gene3D" id="2.30.40.10">
    <property type="entry name" value="Urease, subunit C, domain 1"/>
    <property type="match status" value="1"/>
</dbReference>
<reference evidence="9 10" key="1">
    <citation type="submission" date="2018-10" db="EMBL/GenBank/DDBJ databases">
        <title>Anaerotruncus faecis sp. nov., isolated from human feces.</title>
        <authorList>
            <person name="Wang Y.-J."/>
        </authorList>
    </citation>
    <scope>NUCLEOTIDE SEQUENCE [LARGE SCALE GENOMIC DNA]</scope>
    <source>
        <strain evidence="9 10">22A2-44</strain>
    </source>
</reference>
<evidence type="ECO:0000313" key="10">
    <source>
        <dbReference type="Proteomes" id="UP000276301"/>
    </source>
</evidence>
<comment type="similarity">
    <text evidence="1 6">Belongs to the metallo-dependent hydrolases superfamily. Adenine deaminase family.</text>
</comment>
<proteinExistence type="inferred from homology"/>
<dbReference type="Pfam" id="PF13382">
    <property type="entry name" value="Adenine_deam_C"/>
    <property type="match status" value="1"/>
</dbReference>
<evidence type="ECO:0000313" key="9">
    <source>
        <dbReference type="EMBL" id="RLL07732.1"/>
    </source>
</evidence>
<sequence>MKREILIAAALGEREPDLVLKNARVVNVFSGEVVPGDIAIAGGMIAGVGSYDSGKRVVDLGGKFVAPGFIDAHVHVESSMVSPPAYCTEALGWGTTTLVTDPHEIANVAGGAGVRFMLDTSAKLPVNYYVQLPSCVPATPFEHAGEVFTAEKMKPFTEEPRVLGLGEMMNYPGVAGRDPAVMAKFELFSGRVVDGHAPGITGNGLQAYIAAGTGTDHESTSWAEAHEKLRAGLAVLVREGSACKNLAPIIEGALADGVDTSHMAFCTDDKHLADIRREGTIRWNVKRAVECGLDPVKAIQMATINAARIHRLYDLGAVAAGYRADLVVFTDLREIDVQAVYKDGKEFVRGAFSFGLVGSAGEDDPITHSVHLAPLADGCLTLPKRESYPVINVMPGNVTTTRTDLPASEVDSLIAAGKLRRIAVFERHHATGNVGVGLIAGYGLTHGAVATTVAHDSHNLIVVGDNEADMLAAVREIERVQGGYTIAADGRILGTLPLPVAGLMSNETADTLIPALDGMIALAKKQGVAEGIDPFITLSFMALPVIGDIRITDMGMFDVTKFSFIE</sequence>
<dbReference type="CDD" id="cd01295">
    <property type="entry name" value="AdeC"/>
    <property type="match status" value="1"/>
</dbReference>
<dbReference type="InterPro" id="IPR006680">
    <property type="entry name" value="Amidohydro-rel"/>
</dbReference>
<dbReference type="GO" id="GO:0006146">
    <property type="term" value="P:adenine catabolic process"/>
    <property type="evidence" value="ECO:0007669"/>
    <property type="project" value="InterPro"/>
</dbReference>
<dbReference type="InterPro" id="IPR006679">
    <property type="entry name" value="Adenine_deam"/>
</dbReference>
<evidence type="ECO:0000259" key="8">
    <source>
        <dbReference type="Pfam" id="PF13382"/>
    </source>
</evidence>
<evidence type="ECO:0000256" key="5">
    <source>
        <dbReference type="ARBA" id="ARBA00047720"/>
    </source>
</evidence>
<gene>
    <name evidence="6 9" type="primary">ade</name>
    <name evidence="9" type="ORF">D4A47_12930</name>
</gene>
<dbReference type="NCBIfam" id="TIGR01178">
    <property type="entry name" value="ade"/>
    <property type="match status" value="1"/>
</dbReference>
<keyword evidence="4 6" id="KW-0464">Manganese</keyword>
<dbReference type="PANTHER" id="PTHR11113">
    <property type="entry name" value="N-ACETYLGLUCOSAMINE-6-PHOSPHATE DEACETYLASE"/>
    <property type="match status" value="1"/>
</dbReference>
<dbReference type="RefSeq" id="WP_121587596.1">
    <property type="nucleotide sequence ID" value="NZ_RCHT01000042.1"/>
</dbReference>
<dbReference type="Gene3D" id="3.20.20.140">
    <property type="entry name" value="Metal-dependent hydrolases"/>
    <property type="match status" value="1"/>
</dbReference>
<dbReference type="Proteomes" id="UP000276301">
    <property type="component" value="Unassembled WGS sequence"/>
</dbReference>
<dbReference type="SUPFAM" id="SSF51338">
    <property type="entry name" value="Composite domain of metallo-dependent hydrolases"/>
    <property type="match status" value="1"/>
</dbReference>
<dbReference type="GO" id="GO:0000034">
    <property type="term" value="F:adenine deaminase activity"/>
    <property type="evidence" value="ECO:0007669"/>
    <property type="project" value="UniProtKB-UniRule"/>
</dbReference>
<dbReference type="InterPro" id="IPR032466">
    <property type="entry name" value="Metal_Hydrolase"/>
</dbReference>
<dbReference type="HAMAP" id="MF_01518">
    <property type="entry name" value="Adenine_deamin"/>
    <property type="match status" value="1"/>
</dbReference>
<evidence type="ECO:0000259" key="7">
    <source>
        <dbReference type="Pfam" id="PF01979"/>
    </source>
</evidence>
<evidence type="ECO:0000256" key="1">
    <source>
        <dbReference type="ARBA" id="ARBA00006773"/>
    </source>
</evidence>
<dbReference type="SUPFAM" id="SSF51556">
    <property type="entry name" value="Metallo-dependent hydrolases"/>
    <property type="match status" value="1"/>
</dbReference>
<keyword evidence="3 6" id="KW-0378">Hydrolase</keyword>
<evidence type="ECO:0000256" key="6">
    <source>
        <dbReference type="HAMAP-Rule" id="MF_01518"/>
    </source>
</evidence>
<dbReference type="InterPro" id="IPR011059">
    <property type="entry name" value="Metal-dep_hydrolase_composite"/>
</dbReference>
<comment type="cofactor">
    <cofactor evidence="6">
        <name>Mn(2+)</name>
        <dbReference type="ChEBI" id="CHEBI:29035"/>
    </cofactor>
</comment>
<name>A0A498CSA0_9FIRM</name>
<evidence type="ECO:0000256" key="2">
    <source>
        <dbReference type="ARBA" id="ARBA00012782"/>
    </source>
</evidence>
<comment type="caution">
    <text evidence="9">The sequence shown here is derived from an EMBL/GenBank/DDBJ whole genome shotgun (WGS) entry which is preliminary data.</text>
</comment>
<evidence type="ECO:0000256" key="4">
    <source>
        <dbReference type="ARBA" id="ARBA00023211"/>
    </source>
</evidence>
<dbReference type="InterPro" id="IPR026912">
    <property type="entry name" value="Adenine_deam_C"/>
</dbReference>
<dbReference type="AlphaFoldDB" id="A0A498CSA0"/>
<feature type="domain" description="Adenine deaminase C-terminal" evidence="8">
    <location>
        <begin position="416"/>
        <end position="562"/>
    </location>
</feature>